<dbReference type="KEGG" id="fes:HER31_13950"/>
<accession>A0A6H1UH18</accession>
<dbReference type="EMBL" id="CP051180">
    <property type="protein sequence ID" value="QIZ77900.1"/>
    <property type="molecule type" value="Genomic_DNA"/>
</dbReference>
<dbReference type="InterPro" id="IPR045570">
    <property type="entry name" value="Metalloprtase-TldD/E_cen_dom"/>
</dbReference>
<dbReference type="SUPFAM" id="SSF111283">
    <property type="entry name" value="Putative modulator of DNA gyrase, PmbA/TldD"/>
    <property type="match status" value="1"/>
</dbReference>
<keyword evidence="6" id="KW-1185">Reference proteome</keyword>
<evidence type="ECO:0000313" key="5">
    <source>
        <dbReference type="EMBL" id="QIZ77900.1"/>
    </source>
</evidence>
<sequence>MSERLALQRAELEQAVERALEVATGLGLDGAEVALQKQQGLSVSTRLGEVETVEFNKDGALGISVFRDGCKGNASTSDLSDDAIRAAVKAAATIASQTSADQYNGLAEANQMATELTDLELYHPYDLDPQQAVALAARAEQAAMAADSRIVNSDGASINSHESVKVYGNSHGFIGSSCSSRHSLSCVAIGQDEHGMERDYDYTVARDFNNLLSPEQVGKQAGIDTASRLGAQKIDTCQVPVLFSAAQSVGLIGHLIGAISGASLYRNASFLKDSLGEQLFPDWFSINEDPHRKGALASAMFDGEGVATRQRSIVTAGVLDTYLLTAYSARRLGINNTGHAGGIYNWDLNRNGGDLKAMLKQLGTGLYVTEMMGQGVNGVTGDYSRGAAGFWVENGEIKYPVHEITIAGNLKHMYRNMVAMGSDVDSRHSLAAGPILLESMMVAGN</sequence>
<name>A0A6H1UH18_9GAMM</name>
<dbReference type="InterPro" id="IPR035068">
    <property type="entry name" value="TldD/PmbA_N"/>
</dbReference>
<dbReference type="Pfam" id="PF19289">
    <property type="entry name" value="PmbA_TldD_3rd"/>
    <property type="match status" value="1"/>
</dbReference>
<dbReference type="AlphaFoldDB" id="A0A6H1UH18"/>
<dbReference type="Pfam" id="PF01523">
    <property type="entry name" value="PmbA_TldD_1st"/>
    <property type="match status" value="1"/>
</dbReference>
<evidence type="ECO:0000259" key="3">
    <source>
        <dbReference type="Pfam" id="PF19289"/>
    </source>
</evidence>
<dbReference type="NCBIfam" id="NF008268">
    <property type="entry name" value="PRK11040.1"/>
    <property type="match status" value="1"/>
</dbReference>
<dbReference type="GO" id="GO:0008237">
    <property type="term" value="F:metallopeptidase activity"/>
    <property type="evidence" value="ECO:0007669"/>
    <property type="project" value="UniProtKB-KW"/>
</dbReference>
<dbReference type="Pfam" id="PF19290">
    <property type="entry name" value="PmbA_TldD_2nd"/>
    <property type="match status" value="1"/>
</dbReference>
<dbReference type="PANTHER" id="PTHR43421:SF1">
    <property type="entry name" value="METALLOPROTEASE PMBA"/>
    <property type="match status" value="1"/>
</dbReference>
<dbReference type="Proteomes" id="UP000501602">
    <property type="component" value="Chromosome"/>
</dbReference>
<dbReference type="InterPro" id="IPR002510">
    <property type="entry name" value="Metalloprtase-TldD/E_N"/>
</dbReference>
<gene>
    <name evidence="5" type="primary">pmbA</name>
    <name evidence="5" type="ORF">HER31_13950</name>
</gene>
<reference evidence="5 6" key="1">
    <citation type="submission" date="2020-04" db="EMBL/GenBank/DDBJ databases">
        <title>Ferrimonas sp. S7 isolated from sea water.</title>
        <authorList>
            <person name="Bae S.S."/>
            <person name="Baek K."/>
        </authorList>
    </citation>
    <scope>NUCLEOTIDE SEQUENCE [LARGE SCALE GENOMIC DNA]</scope>
    <source>
        <strain evidence="5 6">S7</strain>
    </source>
</reference>
<keyword evidence="5" id="KW-0645">Protease</keyword>
<feature type="domain" description="Metalloprotease TldD/E central" evidence="4">
    <location>
        <begin position="122"/>
        <end position="223"/>
    </location>
</feature>
<keyword evidence="5" id="KW-0482">Metalloprotease</keyword>
<evidence type="ECO:0000256" key="1">
    <source>
        <dbReference type="ARBA" id="ARBA00005836"/>
    </source>
</evidence>
<evidence type="ECO:0000259" key="2">
    <source>
        <dbReference type="Pfam" id="PF01523"/>
    </source>
</evidence>
<dbReference type="InterPro" id="IPR045569">
    <property type="entry name" value="Metalloprtase-TldD/E_C"/>
</dbReference>
<proteinExistence type="inferred from homology"/>
<dbReference type="InterPro" id="IPR036059">
    <property type="entry name" value="TldD/PmbA_sf"/>
</dbReference>
<evidence type="ECO:0000313" key="6">
    <source>
        <dbReference type="Proteomes" id="UP000501602"/>
    </source>
</evidence>
<dbReference type="GO" id="GO:0006508">
    <property type="term" value="P:proteolysis"/>
    <property type="evidence" value="ECO:0007669"/>
    <property type="project" value="UniProtKB-KW"/>
</dbReference>
<evidence type="ECO:0000259" key="4">
    <source>
        <dbReference type="Pfam" id="PF19290"/>
    </source>
</evidence>
<dbReference type="InterPro" id="IPR047657">
    <property type="entry name" value="PmbA"/>
</dbReference>
<dbReference type="Gene3D" id="3.30.2290.10">
    <property type="entry name" value="PmbA/TldD superfamily"/>
    <property type="match status" value="1"/>
</dbReference>
<feature type="domain" description="Metalloprotease TldD/E C-terminal" evidence="3">
    <location>
        <begin position="236"/>
        <end position="444"/>
    </location>
</feature>
<dbReference type="PANTHER" id="PTHR43421">
    <property type="entry name" value="METALLOPROTEASE PMBA"/>
    <property type="match status" value="1"/>
</dbReference>
<dbReference type="GO" id="GO:0005829">
    <property type="term" value="C:cytosol"/>
    <property type="evidence" value="ECO:0007669"/>
    <property type="project" value="TreeGrafter"/>
</dbReference>
<keyword evidence="5" id="KW-0378">Hydrolase</keyword>
<organism evidence="5 6">
    <name type="scientific">Ferrimonas lipolytica</name>
    <dbReference type="NCBI Taxonomy" id="2724191"/>
    <lineage>
        <taxon>Bacteria</taxon>
        <taxon>Pseudomonadati</taxon>
        <taxon>Pseudomonadota</taxon>
        <taxon>Gammaproteobacteria</taxon>
        <taxon>Alteromonadales</taxon>
        <taxon>Ferrimonadaceae</taxon>
        <taxon>Ferrimonas</taxon>
    </lineage>
</organism>
<feature type="domain" description="Metalloprotease TldD/E N-terminal" evidence="2">
    <location>
        <begin position="31"/>
        <end position="95"/>
    </location>
</feature>
<comment type="similarity">
    <text evidence="1">Belongs to the peptidase U62 family.</text>
</comment>
<protein>
    <submittedName>
        <fullName evidence="5">Metalloprotease PmbA</fullName>
    </submittedName>
</protein>